<protein>
    <submittedName>
        <fullName evidence="12">Testis-specific serine/threonine-protein kinase 1</fullName>
    </submittedName>
</protein>
<dbReference type="SMART" id="SM00220">
    <property type="entry name" value="S_TKc"/>
    <property type="match status" value="1"/>
</dbReference>
<keyword evidence="10" id="KW-0744">Spermatogenesis</keyword>
<dbReference type="GO" id="GO:0005737">
    <property type="term" value="C:cytoplasm"/>
    <property type="evidence" value="ECO:0007669"/>
    <property type="project" value="TreeGrafter"/>
</dbReference>
<keyword evidence="4" id="KW-0479">Metal-binding</keyword>
<name>A0A087TFW2_STEMI</name>
<accession>A0A087TFW2</accession>
<dbReference type="GO" id="GO:0007283">
    <property type="term" value="P:spermatogenesis"/>
    <property type="evidence" value="ECO:0007669"/>
    <property type="project" value="UniProtKB-KW"/>
</dbReference>
<evidence type="ECO:0000313" key="12">
    <source>
        <dbReference type="EMBL" id="KFM64001.1"/>
    </source>
</evidence>
<keyword evidence="2" id="KW-0217">Developmental protein</keyword>
<dbReference type="SUPFAM" id="SSF56112">
    <property type="entry name" value="Protein kinase-like (PK-like)"/>
    <property type="match status" value="1"/>
</dbReference>
<dbReference type="GO" id="GO:0000287">
    <property type="term" value="F:magnesium ion binding"/>
    <property type="evidence" value="ECO:0007669"/>
    <property type="project" value="UniProtKB-ARBA"/>
</dbReference>
<dbReference type="Pfam" id="PF00069">
    <property type="entry name" value="Pkinase"/>
    <property type="match status" value="2"/>
</dbReference>
<gene>
    <name evidence="12" type="ORF">X975_06502</name>
</gene>
<sequence>MLMFNDVLDAYVRPYAGAIGDAFLLQDDNATRHRARIADDYLQQETIMRMEWPARSPDLNPIEHVSDALERRSAALSPPPQTFAELATALQEQWLSLPMELIDRITESITHRLPVLCFRSAIYKGREIAVKIITREKLSVDFSTRFLPREIKALSQIRHKNIIHIFKIFNYPRRVYIFMELVDRGDLLSYIKTRGKLLEKEARHYFSQMVSALKYLHNIEIAHRDLKCENIMINNQDEIKIIDFGFCRCAGRLMTDVAVLISQDLTFPSLPGNAATTLPNFQKCLVNDKGRRELSQTYCGSTAYAAPEVLQGTPYNPMMYDVWSLGCVLFIMVTGTMPFDDSNVRKMVSHQLRRHIKYPASSNVSQCVKVHHQLEFALPKYFRIVDFR</sequence>
<keyword evidence="8" id="KW-0460">Magnesium</keyword>
<keyword evidence="13" id="KW-1185">Reference proteome</keyword>
<dbReference type="InterPro" id="IPR008271">
    <property type="entry name" value="Ser/Thr_kinase_AS"/>
</dbReference>
<dbReference type="Gene3D" id="1.10.510.10">
    <property type="entry name" value="Transferase(Phosphotransferase) domain 1"/>
    <property type="match status" value="1"/>
</dbReference>
<dbReference type="InterPro" id="IPR036397">
    <property type="entry name" value="RNaseH_sf"/>
</dbReference>
<evidence type="ECO:0000256" key="9">
    <source>
        <dbReference type="ARBA" id="ARBA00022843"/>
    </source>
</evidence>
<dbReference type="AlphaFoldDB" id="A0A087TFW2"/>
<dbReference type="GO" id="GO:0000226">
    <property type="term" value="P:microtubule cytoskeleton organization"/>
    <property type="evidence" value="ECO:0007669"/>
    <property type="project" value="TreeGrafter"/>
</dbReference>
<evidence type="ECO:0000256" key="3">
    <source>
        <dbReference type="ARBA" id="ARBA00022553"/>
    </source>
</evidence>
<dbReference type="PANTHER" id="PTHR24346">
    <property type="entry name" value="MAP/MICROTUBULE AFFINITY-REGULATING KINASE"/>
    <property type="match status" value="1"/>
</dbReference>
<dbReference type="InterPro" id="IPR011009">
    <property type="entry name" value="Kinase-like_dom_sf"/>
</dbReference>
<dbReference type="STRING" id="407821.A0A087TFW2"/>
<dbReference type="OrthoDB" id="504170at2759"/>
<comment type="cofactor">
    <cofactor evidence="1">
        <name>Mg(2+)</name>
        <dbReference type="ChEBI" id="CHEBI:18420"/>
    </cofactor>
</comment>
<evidence type="ECO:0000256" key="4">
    <source>
        <dbReference type="ARBA" id="ARBA00022723"/>
    </source>
</evidence>
<keyword evidence="12" id="KW-0808">Transferase</keyword>
<keyword evidence="9" id="KW-0832">Ubl conjugation</keyword>
<dbReference type="EMBL" id="KK115032">
    <property type="protein sequence ID" value="KFM64001.1"/>
    <property type="molecule type" value="Genomic_DNA"/>
</dbReference>
<evidence type="ECO:0000256" key="10">
    <source>
        <dbReference type="ARBA" id="ARBA00022871"/>
    </source>
</evidence>
<dbReference type="GO" id="GO:0030154">
    <property type="term" value="P:cell differentiation"/>
    <property type="evidence" value="ECO:0007669"/>
    <property type="project" value="UniProtKB-KW"/>
</dbReference>
<feature type="non-terminal residue" evidence="12">
    <location>
        <position position="388"/>
    </location>
</feature>
<keyword evidence="7" id="KW-0067">ATP-binding</keyword>
<reference evidence="12 13" key="1">
    <citation type="submission" date="2013-11" db="EMBL/GenBank/DDBJ databases">
        <title>Genome sequencing of Stegodyphus mimosarum.</title>
        <authorList>
            <person name="Bechsgaard J."/>
        </authorList>
    </citation>
    <scope>NUCLEOTIDE SEQUENCE [LARGE SCALE GENOMIC DNA]</scope>
</reference>
<evidence type="ECO:0000256" key="7">
    <source>
        <dbReference type="ARBA" id="ARBA00022840"/>
    </source>
</evidence>
<evidence type="ECO:0000256" key="1">
    <source>
        <dbReference type="ARBA" id="ARBA00001946"/>
    </source>
</evidence>
<organism evidence="12 13">
    <name type="scientific">Stegodyphus mimosarum</name>
    <name type="common">African social velvet spider</name>
    <dbReference type="NCBI Taxonomy" id="407821"/>
    <lineage>
        <taxon>Eukaryota</taxon>
        <taxon>Metazoa</taxon>
        <taxon>Ecdysozoa</taxon>
        <taxon>Arthropoda</taxon>
        <taxon>Chelicerata</taxon>
        <taxon>Arachnida</taxon>
        <taxon>Araneae</taxon>
        <taxon>Araneomorphae</taxon>
        <taxon>Entelegynae</taxon>
        <taxon>Eresoidea</taxon>
        <taxon>Eresidae</taxon>
        <taxon>Stegodyphus</taxon>
    </lineage>
</organism>
<keyword evidence="5" id="KW-0547">Nucleotide-binding</keyword>
<dbReference type="GO" id="GO:0035556">
    <property type="term" value="P:intracellular signal transduction"/>
    <property type="evidence" value="ECO:0007669"/>
    <property type="project" value="TreeGrafter"/>
</dbReference>
<dbReference type="PROSITE" id="PS00108">
    <property type="entry name" value="PROTEIN_KINASE_ST"/>
    <property type="match status" value="1"/>
</dbReference>
<evidence type="ECO:0000256" key="2">
    <source>
        <dbReference type="ARBA" id="ARBA00022473"/>
    </source>
</evidence>
<keyword evidence="3" id="KW-0597">Phosphoprotein</keyword>
<evidence type="ECO:0000259" key="11">
    <source>
        <dbReference type="PROSITE" id="PS50011"/>
    </source>
</evidence>
<keyword evidence="12" id="KW-0418">Kinase</keyword>
<dbReference type="PANTHER" id="PTHR24346:SF102">
    <property type="entry name" value="TESTIS-SPECIFIC SERINE_THREONINE-PROTEIN KINASE 1"/>
    <property type="match status" value="1"/>
</dbReference>
<evidence type="ECO:0000256" key="6">
    <source>
        <dbReference type="ARBA" id="ARBA00022782"/>
    </source>
</evidence>
<dbReference type="Proteomes" id="UP000054359">
    <property type="component" value="Unassembled WGS sequence"/>
</dbReference>
<keyword evidence="6" id="KW-0221">Differentiation</keyword>
<dbReference type="InterPro" id="IPR000719">
    <property type="entry name" value="Prot_kinase_dom"/>
</dbReference>
<dbReference type="GO" id="GO:0050321">
    <property type="term" value="F:tau-protein kinase activity"/>
    <property type="evidence" value="ECO:0007669"/>
    <property type="project" value="TreeGrafter"/>
</dbReference>
<dbReference type="GO" id="GO:0003676">
    <property type="term" value="F:nucleic acid binding"/>
    <property type="evidence" value="ECO:0007669"/>
    <property type="project" value="InterPro"/>
</dbReference>
<dbReference type="GO" id="GO:0005524">
    <property type="term" value="F:ATP binding"/>
    <property type="evidence" value="ECO:0007669"/>
    <property type="project" value="UniProtKB-KW"/>
</dbReference>
<evidence type="ECO:0000256" key="8">
    <source>
        <dbReference type="ARBA" id="ARBA00022842"/>
    </source>
</evidence>
<dbReference type="PROSITE" id="PS50011">
    <property type="entry name" value="PROTEIN_KINASE_DOM"/>
    <property type="match status" value="1"/>
</dbReference>
<evidence type="ECO:0000256" key="5">
    <source>
        <dbReference type="ARBA" id="ARBA00022741"/>
    </source>
</evidence>
<proteinExistence type="predicted"/>
<dbReference type="Gene3D" id="3.30.420.10">
    <property type="entry name" value="Ribonuclease H-like superfamily/Ribonuclease H"/>
    <property type="match status" value="1"/>
</dbReference>
<feature type="domain" description="Protein kinase" evidence="11">
    <location>
        <begin position="99"/>
        <end position="388"/>
    </location>
</feature>
<evidence type="ECO:0000313" key="13">
    <source>
        <dbReference type="Proteomes" id="UP000054359"/>
    </source>
</evidence>